<dbReference type="PRINTS" id="PR00709">
    <property type="entry name" value="AVIDIN"/>
</dbReference>
<accession>A0A6S7GF48</accession>
<dbReference type="Pfam" id="PF01382">
    <property type="entry name" value="Avidin"/>
    <property type="match status" value="2"/>
</dbReference>
<dbReference type="PROSITE" id="PS51326">
    <property type="entry name" value="AVIDIN_2"/>
    <property type="match status" value="2"/>
</dbReference>
<dbReference type="AlphaFoldDB" id="A0A6S7GF48"/>
<reference evidence="8" key="1">
    <citation type="submission" date="2020-04" db="EMBL/GenBank/DDBJ databases">
        <authorList>
            <person name="Alioto T."/>
            <person name="Alioto T."/>
            <person name="Gomez Garrido J."/>
        </authorList>
    </citation>
    <scope>NUCLEOTIDE SEQUENCE</scope>
    <source>
        <strain evidence="8">A484AB</strain>
    </source>
</reference>
<comment type="caution">
    <text evidence="8">The sequence shown here is derived from an EMBL/GenBank/DDBJ whole genome shotgun (WGS) entry which is preliminary data.</text>
</comment>
<comment type="subcellular location">
    <subcellularLocation>
        <location evidence="1">Secreted</location>
    </subcellularLocation>
</comment>
<evidence type="ECO:0000256" key="2">
    <source>
        <dbReference type="ARBA" id="ARBA00006297"/>
    </source>
</evidence>
<dbReference type="Gene3D" id="2.40.128.30">
    <property type="entry name" value="Avidin-like"/>
    <property type="match status" value="2"/>
</dbReference>
<dbReference type="InterPro" id="IPR005469">
    <property type="entry name" value="Avidin"/>
</dbReference>
<evidence type="ECO:0000256" key="1">
    <source>
        <dbReference type="ARBA" id="ARBA00004613"/>
    </source>
</evidence>
<keyword evidence="4" id="KW-0732">Signal</keyword>
<dbReference type="PANTHER" id="PTHR34399">
    <property type="entry name" value="AVIDIN-RELATED"/>
    <property type="match status" value="1"/>
</dbReference>
<keyword evidence="6" id="KW-0325">Glycoprotein</keyword>
<dbReference type="InterPro" id="IPR051764">
    <property type="entry name" value="Avidin/Streptavidin-rel"/>
</dbReference>
<proteinExistence type="inferred from homology"/>
<evidence type="ECO:0000313" key="8">
    <source>
        <dbReference type="EMBL" id="CAB3992064.1"/>
    </source>
</evidence>
<dbReference type="OrthoDB" id="2821340at2759"/>
<organism evidence="8 9">
    <name type="scientific">Paramuricea clavata</name>
    <name type="common">Red gorgonian</name>
    <name type="synonym">Violescent sea-whip</name>
    <dbReference type="NCBI Taxonomy" id="317549"/>
    <lineage>
        <taxon>Eukaryota</taxon>
        <taxon>Metazoa</taxon>
        <taxon>Cnidaria</taxon>
        <taxon>Anthozoa</taxon>
        <taxon>Octocorallia</taxon>
        <taxon>Malacalcyonacea</taxon>
        <taxon>Plexauridae</taxon>
        <taxon>Paramuricea</taxon>
    </lineage>
</organism>
<evidence type="ECO:0000256" key="3">
    <source>
        <dbReference type="ARBA" id="ARBA00022525"/>
    </source>
</evidence>
<name>A0A6S7GF48_PARCT</name>
<evidence type="ECO:0000313" key="9">
    <source>
        <dbReference type="Proteomes" id="UP001152795"/>
    </source>
</evidence>
<evidence type="ECO:0000256" key="6">
    <source>
        <dbReference type="ARBA" id="ARBA00023180"/>
    </source>
</evidence>
<sequence length="349" mass="38781">MQKKYETFYSKTLFETRAERMVSNLLFLNFLLYFLPSVTQATLCEDISGRWVNTLGSEVVIDHLQSGVLRGKYYTAVSSTRGELPGHEIVGTLPYNKPGSSFAFSVTWNNGSSTTVWTGQCLVCNGKATLETTWLLRSFVNSCIDKWKSTCIGKDVFEWKLTTEKGIPNQNLETPHKSTVSKCDLHGIWYNNVGSEVILNQTEYGVISGEYRTAVEREKGSAGATHSLVYGSSAYGNPNTTFSLIVVWRGGASVTGWIGQRHICENNTAILEMSWLLRSKVDSCDDVWKSTMFGVNSFTRHEQKLGPRRNLGKHTPNRDGEDFGGGSASLIISNILLVAALFSAWIVHD</sequence>
<keyword evidence="7" id="KW-0092">Biotin</keyword>
<comment type="similarity">
    <text evidence="2">Belongs to the avidin/streptavidin family.</text>
</comment>
<dbReference type="SUPFAM" id="SSF50876">
    <property type="entry name" value="Avidin/streptavidin"/>
    <property type="match status" value="2"/>
</dbReference>
<evidence type="ECO:0000256" key="7">
    <source>
        <dbReference type="ARBA" id="ARBA00023267"/>
    </source>
</evidence>
<dbReference type="InterPro" id="IPR005468">
    <property type="entry name" value="Avidin/str"/>
</dbReference>
<protein>
    <submittedName>
        <fullName evidence="8">Uncharacterized protein</fullName>
    </submittedName>
</protein>
<evidence type="ECO:0000256" key="5">
    <source>
        <dbReference type="ARBA" id="ARBA00023157"/>
    </source>
</evidence>
<dbReference type="GO" id="GO:0009374">
    <property type="term" value="F:biotin binding"/>
    <property type="evidence" value="ECO:0007669"/>
    <property type="project" value="InterPro"/>
</dbReference>
<dbReference type="PANTHER" id="PTHR34399:SF3">
    <property type="entry name" value="AVID PROTEIN-RELATED"/>
    <property type="match status" value="1"/>
</dbReference>
<dbReference type="InterPro" id="IPR036896">
    <property type="entry name" value="Avidin-like_sf"/>
</dbReference>
<keyword evidence="3" id="KW-0964">Secreted</keyword>
<dbReference type="Proteomes" id="UP001152795">
    <property type="component" value="Unassembled WGS sequence"/>
</dbReference>
<keyword evidence="9" id="KW-1185">Reference proteome</keyword>
<dbReference type="EMBL" id="CACRXK020001972">
    <property type="protein sequence ID" value="CAB3992064.1"/>
    <property type="molecule type" value="Genomic_DNA"/>
</dbReference>
<dbReference type="GO" id="GO:0005576">
    <property type="term" value="C:extracellular region"/>
    <property type="evidence" value="ECO:0007669"/>
    <property type="project" value="UniProtKB-SubCell"/>
</dbReference>
<keyword evidence="5" id="KW-1015">Disulfide bond</keyword>
<evidence type="ECO:0000256" key="4">
    <source>
        <dbReference type="ARBA" id="ARBA00022729"/>
    </source>
</evidence>
<gene>
    <name evidence="8" type="ORF">PACLA_8A045438</name>
</gene>